<reference evidence="2 3" key="2">
    <citation type="journal article" date="2014" name="Genome Announc.">
        <title>Complete Genome Sequence of Coprothermobacter proteolyticus DSM 5265.</title>
        <authorList>
            <person name="Alexiev A."/>
            <person name="Coil D.A."/>
            <person name="Badger J.H."/>
            <person name="Enticknap J."/>
            <person name="Ward N."/>
            <person name="Robb F.T."/>
            <person name="Eisen J.A."/>
        </authorList>
    </citation>
    <scope>NUCLEOTIDE SEQUENCE [LARGE SCALE GENOMIC DNA]</scope>
    <source>
        <strain evidence="3">ATCC 35245 / DSM 5265 / OCM 4 / BT</strain>
    </source>
</reference>
<dbReference type="InterPro" id="IPR039421">
    <property type="entry name" value="Type_1_exporter"/>
</dbReference>
<keyword evidence="2" id="KW-0547">Nucleotide-binding</keyword>
<dbReference type="AlphaFoldDB" id="B5Y610"/>
<dbReference type="Pfam" id="PF00005">
    <property type="entry name" value="ABC_tran"/>
    <property type="match status" value="1"/>
</dbReference>
<dbReference type="EMBL" id="CP001145">
    <property type="protein sequence ID" value="ACI18222.1"/>
    <property type="molecule type" value="Genomic_DNA"/>
</dbReference>
<dbReference type="eggNOG" id="COG1132">
    <property type="taxonomic scope" value="Bacteria"/>
</dbReference>
<evidence type="ECO:0000313" key="3">
    <source>
        <dbReference type="Proteomes" id="UP000001732"/>
    </source>
</evidence>
<gene>
    <name evidence="2" type="ordered locus">COPRO5265_1388</name>
</gene>
<reference evidence="3" key="1">
    <citation type="submission" date="2008-08" db="EMBL/GenBank/DDBJ databases">
        <title>The complete genome sequence of Coprothermobacter proteolyticus strain ATCC 5245 / DSM 5265 / BT.</title>
        <authorList>
            <person name="Dodson R.J."/>
            <person name="Durkin A.S."/>
            <person name="Wu M."/>
            <person name="Eisen J."/>
            <person name="Sutton G."/>
        </authorList>
    </citation>
    <scope>NUCLEOTIDE SEQUENCE [LARGE SCALE GENOMIC DNA]</scope>
    <source>
        <strain evidence="3">ATCC 35245 / DSM 5265 / OCM 4 / BT</strain>
    </source>
</reference>
<dbReference type="SUPFAM" id="SSF52540">
    <property type="entry name" value="P-loop containing nucleoside triphosphate hydrolases"/>
    <property type="match status" value="1"/>
</dbReference>
<dbReference type="GO" id="GO:0016887">
    <property type="term" value="F:ATP hydrolysis activity"/>
    <property type="evidence" value="ECO:0007669"/>
    <property type="project" value="InterPro"/>
</dbReference>
<feature type="domain" description="ABC transporter" evidence="1">
    <location>
        <begin position="12"/>
        <end position="77"/>
    </location>
</feature>
<protein>
    <submittedName>
        <fullName evidence="2">ABC transporter, ATP-binding protein</fullName>
    </submittedName>
</protein>
<dbReference type="KEGG" id="cpo:COPRO5265_1388"/>
<evidence type="ECO:0000259" key="1">
    <source>
        <dbReference type="Pfam" id="PF00005"/>
    </source>
</evidence>
<accession>B5Y610</accession>
<evidence type="ECO:0000313" key="2">
    <source>
        <dbReference type="EMBL" id="ACI18222.1"/>
    </source>
</evidence>
<keyword evidence="3" id="KW-1185">Reference proteome</keyword>
<proteinExistence type="predicted"/>
<dbReference type="InterPro" id="IPR003439">
    <property type="entry name" value="ABC_transporter-like_ATP-bd"/>
</dbReference>
<dbReference type="InterPro" id="IPR027417">
    <property type="entry name" value="P-loop_NTPase"/>
</dbReference>
<dbReference type="STRING" id="309798.COPRO5265_1388"/>
<sequence length="148" mass="16861">MTIKENILLDDEFTEEEFFDAVRKSKVNKFVYLLENGYDTVVGERGGKLSDGQRQRIAIARAVIRKPKILVLDEATSGVDSQTEEEIFDELKEEDMTLIIISHRLSTIRKADRVLVLNEGRVVEEGTHEELMASSCVYKDIIESQLVV</sequence>
<name>B5Y610_COPPD</name>
<dbReference type="Proteomes" id="UP000001732">
    <property type="component" value="Chromosome"/>
</dbReference>
<organism evidence="2 3">
    <name type="scientific">Coprothermobacter proteolyticus (strain ATCC 35245 / DSM 5265 / OCM 4 / BT)</name>
    <dbReference type="NCBI Taxonomy" id="309798"/>
    <lineage>
        <taxon>Bacteria</taxon>
        <taxon>Pseudomonadati</taxon>
        <taxon>Coprothermobacterota</taxon>
        <taxon>Coprothermobacteria</taxon>
        <taxon>Coprothermobacterales</taxon>
        <taxon>Coprothermobacteraceae</taxon>
        <taxon>Coprothermobacter</taxon>
    </lineage>
</organism>
<dbReference type="PANTHER" id="PTHR43394">
    <property type="entry name" value="ATP-DEPENDENT PERMEASE MDL1, MITOCHONDRIAL"/>
    <property type="match status" value="1"/>
</dbReference>
<dbReference type="GO" id="GO:0015421">
    <property type="term" value="F:ABC-type oligopeptide transporter activity"/>
    <property type="evidence" value="ECO:0007669"/>
    <property type="project" value="TreeGrafter"/>
</dbReference>
<dbReference type="OrthoDB" id="9802264at2"/>
<dbReference type="Gene3D" id="3.40.50.300">
    <property type="entry name" value="P-loop containing nucleotide triphosphate hydrolases"/>
    <property type="match status" value="1"/>
</dbReference>
<dbReference type="PANTHER" id="PTHR43394:SF1">
    <property type="entry name" value="ATP-BINDING CASSETTE SUB-FAMILY B MEMBER 10, MITOCHONDRIAL"/>
    <property type="match status" value="1"/>
</dbReference>
<keyword evidence="2" id="KW-0067">ATP-binding</keyword>
<dbReference type="HOGENOM" id="CLU_000604_61_3_9"/>
<dbReference type="GO" id="GO:0005524">
    <property type="term" value="F:ATP binding"/>
    <property type="evidence" value="ECO:0007669"/>
    <property type="project" value="UniProtKB-KW"/>
</dbReference>